<dbReference type="Proteomes" id="UP000198345">
    <property type="component" value="Unassembled WGS sequence"/>
</dbReference>
<keyword evidence="3" id="KW-1185">Reference proteome</keyword>
<reference evidence="2 3" key="1">
    <citation type="submission" date="2016-11" db="EMBL/GenBank/DDBJ databases">
        <title>Whole genomes of Flavobacteriaceae.</title>
        <authorList>
            <person name="Stine C."/>
            <person name="Li C."/>
            <person name="Tadesse D."/>
        </authorList>
    </citation>
    <scope>NUCLEOTIDE SEQUENCE [LARGE SCALE GENOMIC DNA]</scope>
    <source>
        <strain evidence="2 3">DSM 18292</strain>
    </source>
</reference>
<keyword evidence="1" id="KW-0732">Signal</keyword>
<protein>
    <submittedName>
        <fullName evidence="2">Uncharacterized protein</fullName>
    </submittedName>
</protein>
<evidence type="ECO:0000313" key="2">
    <source>
        <dbReference type="EMBL" id="OXA92550.1"/>
    </source>
</evidence>
<dbReference type="AlphaFoldDB" id="A0A226HGI3"/>
<organism evidence="2 3">
    <name type="scientific">Flavobacterium hercynium</name>
    <dbReference type="NCBI Taxonomy" id="387094"/>
    <lineage>
        <taxon>Bacteria</taxon>
        <taxon>Pseudomonadati</taxon>
        <taxon>Bacteroidota</taxon>
        <taxon>Flavobacteriia</taxon>
        <taxon>Flavobacteriales</taxon>
        <taxon>Flavobacteriaceae</taxon>
        <taxon>Flavobacterium</taxon>
    </lineage>
</organism>
<gene>
    <name evidence="2" type="ORF">B0A66_09735</name>
</gene>
<feature type="signal peptide" evidence="1">
    <location>
        <begin position="1"/>
        <end position="18"/>
    </location>
</feature>
<evidence type="ECO:0000256" key="1">
    <source>
        <dbReference type="SAM" id="SignalP"/>
    </source>
</evidence>
<dbReference type="RefSeq" id="WP_089049662.1">
    <property type="nucleotide sequence ID" value="NZ_FXTV01000007.1"/>
</dbReference>
<feature type="chain" id="PRO_5013279793" evidence="1">
    <location>
        <begin position="19"/>
        <end position="129"/>
    </location>
</feature>
<proteinExistence type="predicted"/>
<dbReference type="EMBL" id="MUGW01000018">
    <property type="protein sequence ID" value="OXA92550.1"/>
    <property type="molecule type" value="Genomic_DNA"/>
</dbReference>
<name>A0A226HGI3_9FLAO</name>
<sequence length="129" mass="15259">MRAIIFALFALFFISLSAQETKKDTLFFKYDQKYIKTFTEIPETYYLADSHDGDQGAFFFKEEQRFDNLKNTKLRCLKKFVRSSQFFDSKKKLHDYEIAGLFGKYVIFLVRKNGVAVEYIKVVPGFQIE</sequence>
<accession>A0A226HGI3</accession>
<dbReference type="OrthoDB" id="1362526at2"/>
<evidence type="ECO:0000313" key="3">
    <source>
        <dbReference type="Proteomes" id="UP000198345"/>
    </source>
</evidence>
<comment type="caution">
    <text evidence="2">The sequence shown here is derived from an EMBL/GenBank/DDBJ whole genome shotgun (WGS) entry which is preliminary data.</text>
</comment>